<proteinExistence type="inferred from homology"/>
<evidence type="ECO:0000256" key="4">
    <source>
        <dbReference type="ARBA" id="ARBA00023163"/>
    </source>
</evidence>
<evidence type="ECO:0000313" key="7">
    <source>
        <dbReference type="Proteomes" id="UP000829542"/>
    </source>
</evidence>
<dbReference type="PRINTS" id="PR00039">
    <property type="entry name" value="HTHLYSR"/>
</dbReference>
<dbReference type="InterPro" id="IPR036390">
    <property type="entry name" value="WH_DNA-bd_sf"/>
</dbReference>
<evidence type="ECO:0000256" key="1">
    <source>
        <dbReference type="ARBA" id="ARBA00009437"/>
    </source>
</evidence>
<keyword evidence="2" id="KW-0805">Transcription regulation</keyword>
<dbReference type="Gene3D" id="3.40.190.290">
    <property type="match status" value="1"/>
</dbReference>
<comment type="similarity">
    <text evidence="1">Belongs to the LysR transcriptional regulatory family.</text>
</comment>
<keyword evidence="4" id="KW-0804">Transcription</keyword>
<dbReference type="InterPro" id="IPR000847">
    <property type="entry name" value="LysR_HTH_N"/>
</dbReference>
<dbReference type="EMBL" id="CP093379">
    <property type="protein sequence ID" value="UNM97088.1"/>
    <property type="molecule type" value="Genomic_DNA"/>
</dbReference>
<organism evidence="6 7">
    <name type="scientific">Ignatzschineria rhizosphaerae</name>
    <dbReference type="NCBI Taxonomy" id="2923279"/>
    <lineage>
        <taxon>Bacteria</taxon>
        <taxon>Pseudomonadati</taxon>
        <taxon>Pseudomonadota</taxon>
        <taxon>Gammaproteobacteria</taxon>
        <taxon>Cardiobacteriales</taxon>
        <taxon>Ignatzschineriaceae</taxon>
        <taxon>Ignatzschineria</taxon>
    </lineage>
</organism>
<dbReference type="SUPFAM" id="SSF46785">
    <property type="entry name" value="Winged helix' DNA-binding domain"/>
    <property type="match status" value="1"/>
</dbReference>
<dbReference type="Gene3D" id="1.10.10.10">
    <property type="entry name" value="Winged helix-like DNA-binding domain superfamily/Winged helix DNA-binding domain"/>
    <property type="match status" value="1"/>
</dbReference>
<keyword evidence="7" id="KW-1185">Reference proteome</keyword>
<dbReference type="SUPFAM" id="SSF53850">
    <property type="entry name" value="Periplasmic binding protein-like II"/>
    <property type="match status" value="1"/>
</dbReference>
<dbReference type="RefSeq" id="WP_242151925.1">
    <property type="nucleotide sequence ID" value="NZ_CP093379.1"/>
</dbReference>
<evidence type="ECO:0000259" key="5">
    <source>
        <dbReference type="PROSITE" id="PS50931"/>
    </source>
</evidence>
<evidence type="ECO:0000256" key="3">
    <source>
        <dbReference type="ARBA" id="ARBA00023125"/>
    </source>
</evidence>
<dbReference type="InterPro" id="IPR036388">
    <property type="entry name" value="WH-like_DNA-bd_sf"/>
</dbReference>
<dbReference type="InterPro" id="IPR005119">
    <property type="entry name" value="LysR_subst-bd"/>
</dbReference>
<evidence type="ECO:0000256" key="2">
    <source>
        <dbReference type="ARBA" id="ARBA00023015"/>
    </source>
</evidence>
<dbReference type="Pfam" id="PF03466">
    <property type="entry name" value="LysR_substrate"/>
    <property type="match status" value="1"/>
</dbReference>
<dbReference type="InterPro" id="IPR058163">
    <property type="entry name" value="LysR-type_TF_proteobact-type"/>
</dbReference>
<dbReference type="Pfam" id="PF00126">
    <property type="entry name" value="HTH_1"/>
    <property type="match status" value="1"/>
</dbReference>
<sequence length="306" mass="34818">MTLRLMRIFRSVAEHKSFSRAAEELDITRPAVSQAITQLEEYLSVKLFNRTTRRVDLTPEGELYYHHAVDILERMGAMEDQLQKPLEGPAGRVRVVASPSVARSYLLPHVVNFQKAYPHIEILIETQSNNLISFNESAIDFALHVGDNYPQDLESQVLADVHFVCCASPEYIAEYGEPKTLDDLEKHKAVNYFSVNTGRTNPWGFIHKEGIRHVRMNHDIAVTDADSAVAYTLAGKGISVFALFLADEYLQSGKLVQILKDYPIASRPLRLLNIPNKAMSQRLKLFYDWLTKIDKKPDVKNYATIR</sequence>
<dbReference type="PROSITE" id="PS50931">
    <property type="entry name" value="HTH_LYSR"/>
    <property type="match status" value="1"/>
</dbReference>
<keyword evidence="3" id="KW-0238">DNA-binding</keyword>
<feature type="domain" description="HTH lysR-type" evidence="5">
    <location>
        <begin position="1"/>
        <end position="58"/>
    </location>
</feature>
<protein>
    <submittedName>
        <fullName evidence="6">LysR family transcriptional regulator</fullName>
    </submittedName>
</protein>
<name>A0ABY3X2H7_9GAMM</name>
<reference evidence="6 7" key="1">
    <citation type="submission" date="2022-03" db="EMBL/GenBank/DDBJ databases">
        <title>Ignatzschineria rhizosphaerae HR5S32.</title>
        <authorList>
            <person name="Sun J.Q."/>
            <person name="Feng J.Y."/>
        </authorList>
    </citation>
    <scope>NUCLEOTIDE SEQUENCE [LARGE SCALE GENOMIC DNA]</scope>
    <source>
        <strain evidence="6 7">HR5S32</strain>
    </source>
</reference>
<evidence type="ECO:0000313" key="6">
    <source>
        <dbReference type="EMBL" id="UNM97088.1"/>
    </source>
</evidence>
<accession>A0ABY3X2H7</accession>
<dbReference type="PANTHER" id="PTHR30537:SF72">
    <property type="entry name" value="LYSR FAMILY TRANSCRIPTIONAL REGULATOR"/>
    <property type="match status" value="1"/>
</dbReference>
<dbReference type="PANTHER" id="PTHR30537">
    <property type="entry name" value="HTH-TYPE TRANSCRIPTIONAL REGULATOR"/>
    <property type="match status" value="1"/>
</dbReference>
<gene>
    <name evidence="6" type="ORF">MMG00_04365</name>
</gene>
<dbReference type="Proteomes" id="UP000829542">
    <property type="component" value="Chromosome"/>
</dbReference>